<keyword evidence="16" id="KW-1185">Reference proteome</keyword>
<evidence type="ECO:0000256" key="3">
    <source>
        <dbReference type="ARBA" id="ARBA00022475"/>
    </source>
</evidence>
<feature type="transmembrane region" description="Helical" evidence="12">
    <location>
        <begin position="696"/>
        <end position="719"/>
    </location>
</feature>
<feature type="transmembrane region" description="Helical" evidence="12">
    <location>
        <begin position="664"/>
        <end position="684"/>
    </location>
</feature>
<dbReference type="Gene3D" id="3.40.50.2300">
    <property type="match status" value="3"/>
</dbReference>
<dbReference type="InterPro" id="IPR028082">
    <property type="entry name" value="Peripla_BP_I"/>
</dbReference>
<evidence type="ECO:0000256" key="2">
    <source>
        <dbReference type="ARBA" id="ARBA00007242"/>
    </source>
</evidence>
<evidence type="ECO:0000256" key="1">
    <source>
        <dbReference type="ARBA" id="ARBA00004651"/>
    </source>
</evidence>
<evidence type="ECO:0000256" key="7">
    <source>
        <dbReference type="ARBA" id="ARBA00023040"/>
    </source>
</evidence>
<evidence type="ECO:0000256" key="12">
    <source>
        <dbReference type="SAM" id="Phobius"/>
    </source>
</evidence>
<feature type="transmembrane region" description="Helical" evidence="12">
    <location>
        <begin position="540"/>
        <end position="564"/>
    </location>
</feature>
<evidence type="ECO:0000256" key="10">
    <source>
        <dbReference type="ARBA" id="ARBA00023180"/>
    </source>
</evidence>
<gene>
    <name evidence="15" type="primary">LOC103189332</name>
</gene>
<dbReference type="InterPro" id="IPR017979">
    <property type="entry name" value="GPCR_3_CS"/>
</dbReference>
<keyword evidence="4 12" id="KW-0812">Transmembrane</keyword>
<dbReference type="InterPro" id="IPR017978">
    <property type="entry name" value="GPCR_3_C"/>
</dbReference>
<keyword evidence="11" id="KW-0807">Transducer</keyword>
<evidence type="ECO:0000256" key="11">
    <source>
        <dbReference type="ARBA" id="ARBA00023224"/>
    </source>
</evidence>
<evidence type="ECO:0000313" key="15">
    <source>
        <dbReference type="Ensembl" id="ENSCMIP00000016154.1"/>
    </source>
</evidence>
<feature type="chain" id="PRO_5021286035" evidence="13">
    <location>
        <begin position="23"/>
        <end position="739"/>
    </location>
</feature>
<dbReference type="Pfam" id="PF00003">
    <property type="entry name" value="7tm_3"/>
    <property type="match status" value="1"/>
</dbReference>
<keyword evidence="10" id="KW-0325">Glycoprotein</keyword>
<dbReference type="Proteomes" id="UP000314986">
    <property type="component" value="Unassembled WGS sequence"/>
</dbReference>
<dbReference type="SUPFAM" id="SSF53822">
    <property type="entry name" value="Periplasmic binding protein-like I"/>
    <property type="match status" value="1"/>
</dbReference>
<reference evidence="16" key="1">
    <citation type="journal article" date="2006" name="Science">
        <title>Ancient noncoding elements conserved in the human genome.</title>
        <authorList>
            <person name="Venkatesh B."/>
            <person name="Kirkness E.F."/>
            <person name="Loh Y.H."/>
            <person name="Halpern A.L."/>
            <person name="Lee A.P."/>
            <person name="Johnson J."/>
            <person name="Dandona N."/>
            <person name="Viswanathan L.D."/>
            <person name="Tay A."/>
            <person name="Venter J.C."/>
            <person name="Strausberg R.L."/>
            <person name="Brenner S."/>
        </authorList>
    </citation>
    <scope>NUCLEOTIDE SEQUENCE [LARGE SCALE GENOMIC DNA]</scope>
</reference>
<dbReference type="InterPro" id="IPR000337">
    <property type="entry name" value="GPCR_3"/>
</dbReference>
<dbReference type="GeneTree" id="ENSGT01050000244874"/>
<dbReference type="GO" id="GO:0005886">
    <property type="term" value="C:plasma membrane"/>
    <property type="evidence" value="ECO:0007669"/>
    <property type="project" value="UniProtKB-SubCell"/>
</dbReference>
<keyword evidence="8 12" id="KW-0472">Membrane</keyword>
<dbReference type="PROSITE" id="PS50259">
    <property type="entry name" value="G_PROTEIN_RECEP_F3_4"/>
    <property type="match status" value="1"/>
</dbReference>
<sequence>MYVGNMFFFFLLELLRLEAGWGSGEHSCKLQGKFDLPELSKDGDIILGGLFNLHMDRVENVHSFTVRPKAEQCKRFDFRGFRLAQTMIFAIEEINRNHLLLPNVTLGFRIHDDCASSKIVTKAALALVNGQETAVCGTLLCAIGCCVSYFSTCTCLSSIEEYPTFFRTIPSDSHQSKLLAQLVQMFGWTWIGTVSSNNDYGRFGIQAFLEAVQKLGVCIAYSESFYRTDSVEKIAKVVDTIKKGSTKVVVALVSPGDMLFLLKEVVRQNVSDIQWLGSEAWVTAELLPSWQSTRFLVGTIGPAIPRFHISGLREYLLKVHPSLFPDNILVYEFWETMFKCILREDHSKTRSNTEAPIHRCTTNENLEEKSSTYSDITLDGSSYNVYKAVYVYAHALHNMLLCICSERCQPGSRKTVRKGQPICCFDCTQCADGEINSLFCLKCPWEYWSNERRDECIPKKIEFLTFDENIGIALTSLAIVGVGLTVAIAAVFFQYKDTPIVKSNNSELSFLLLFALALCFLCSLTFIGQPSVWSCMLRRTSFGISFVLCISCVLGKTIIVLMAFKTKFPNNNRVKLFGLGRQRFSIFALTFIQILLCALWLSQAAPFPLKNGNYYRNIIILECDAGSTTIFYCVSGYIALLSCVSFILAYLARKLPDNFNEAKYITFSMLIVCAVWVTFIPAYVSSPGKYTVAVEMFAILASSFGLLVCIFAPKCYVVLLKPECNTKKHIMGKVPSPKS</sequence>
<dbReference type="PRINTS" id="PR01176">
    <property type="entry name" value="GABABRECEPTR"/>
</dbReference>
<feature type="transmembrane region" description="Helical" evidence="12">
    <location>
        <begin position="507"/>
        <end position="528"/>
    </location>
</feature>
<accession>A0A4W3I525</accession>
<comment type="subcellular location">
    <subcellularLocation>
        <location evidence="1">Cell membrane</location>
        <topology evidence="1">Multi-pass membrane protein</topology>
    </subcellularLocation>
</comment>
<feature type="transmembrane region" description="Helical" evidence="12">
    <location>
        <begin position="470"/>
        <end position="495"/>
    </location>
</feature>
<evidence type="ECO:0000256" key="8">
    <source>
        <dbReference type="ARBA" id="ARBA00023136"/>
    </source>
</evidence>
<feature type="transmembrane region" description="Helical" evidence="12">
    <location>
        <begin position="584"/>
        <end position="609"/>
    </location>
</feature>
<keyword evidence="3" id="KW-1003">Cell membrane</keyword>
<protein>
    <submittedName>
        <fullName evidence="15">Extracellular calcium-sensing receptor-like</fullName>
    </submittedName>
</protein>
<organism evidence="15 16">
    <name type="scientific">Callorhinchus milii</name>
    <name type="common">Ghost shark</name>
    <dbReference type="NCBI Taxonomy" id="7868"/>
    <lineage>
        <taxon>Eukaryota</taxon>
        <taxon>Metazoa</taxon>
        <taxon>Chordata</taxon>
        <taxon>Craniata</taxon>
        <taxon>Vertebrata</taxon>
        <taxon>Chondrichthyes</taxon>
        <taxon>Holocephali</taxon>
        <taxon>Chimaeriformes</taxon>
        <taxon>Callorhinchidae</taxon>
        <taxon>Callorhinchus</taxon>
    </lineage>
</organism>
<dbReference type="PRINTS" id="PR00248">
    <property type="entry name" value="GPCRMGR"/>
</dbReference>
<evidence type="ECO:0000256" key="4">
    <source>
        <dbReference type="ARBA" id="ARBA00022692"/>
    </source>
</evidence>
<dbReference type="PANTHER" id="PTHR24061:SF528">
    <property type="entry name" value="C-FAMILY ODORANT RECEPTOR OLFCD2-RELATED"/>
    <property type="match status" value="1"/>
</dbReference>
<dbReference type="FunFam" id="3.40.50.2300:FF:000016">
    <property type="entry name" value="Taste 1 receptor member 2"/>
    <property type="match status" value="1"/>
</dbReference>
<feature type="transmembrane region" description="Helical" evidence="12">
    <location>
        <begin position="629"/>
        <end position="652"/>
    </location>
</feature>
<reference evidence="16" key="2">
    <citation type="journal article" date="2007" name="PLoS Biol.">
        <title>Survey sequencing and comparative analysis of the elephant shark (Callorhinchus milii) genome.</title>
        <authorList>
            <person name="Venkatesh B."/>
            <person name="Kirkness E.F."/>
            <person name="Loh Y.H."/>
            <person name="Halpern A.L."/>
            <person name="Lee A.P."/>
            <person name="Johnson J."/>
            <person name="Dandona N."/>
            <person name="Viswanathan L.D."/>
            <person name="Tay A."/>
            <person name="Venter J.C."/>
            <person name="Strausberg R.L."/>
            <person name="Brenner S."/>
        </authorList>
    </citation>
    <scope>NUCLEOTIDE SEQUENCE [LARGE SCALE GENOMIC DNA]</scope>
</reference>
<dbReference type="PANTHER" id="PTHR24061">
    <property type="entry name" value="CALCIUM-SENSING RECEPTOR-RELATED"/>
    <property type="match status" value="1"/>
</dbReference>
<name>A0A4W3I525_CALMI</name>
<feature type="signal peptide" evidence="13">
    <location>
        <begin position="1"/>
        <end position="22"/>
    </location>
</feature>
<keyword evidence="7" id="KW-0297">G-protein coupled receptor</keyword>
<evidence type="ECO:0000256" key="6">
    <source>
        <dbReference type="ARBA" id="ARBA00022989"/>
    </source>
</evidence>
<dbReference type="Pfam" id="PF01094">
    <property type="entry name" value="ANF_receptor"/>
    <property type="match status" value="1"/>
</dbReference>
<keyword evidence="9" id="KW-0675">Receptor</keyword>
<keyword evidence="6 12" id="KW-1133">Transmembrane helix</keyword>
<dbReference type="CDD" id="cd15283">
    <property type="entry name" value="7tmC_V2R_pheromone"/>
    <property type="match status" value="1"/>
</dbReference>
<reference evidence="15" key="5">
    <citation type="submission" date="2025-09" db="UniProtKB">
        <authorList>
            <consortium name="Ensembl"/>
        </authorList>
    </citation>
    <scope>IDENTIFICATION</scope>
</reference>
<dbReference type="InterPro" id="IPR001828">
    <property type="entry name" value="ANF_lig-bd_rcpt"/>
</dbReference>
<evidence type="ECO:0000256" key="13">
    <source>
        <dbReference type="SAM" id="SignalP"/>
    </source>
</evidence>
<dbReference type="PROSITE" id="PS00981">
    <property type="entry name" value="G_PROTEIN_RECEP_F3_3"/>
    <property type="match status" value="1"/>
</dbReference>
<proteinExistence type="inferred from homology"/>
<evidence type="ECO:0000313" key="16">
    <source>
        <dbReference type="Proteomes" id="UP000314986"/>
    </source>
</evidence>
<dbReference type="GO" id="GO:0004930">
    <property type="term" value="F:G protein-coupled receptor activity"/>
    <property type="evidence" value="ECO:0007669"/>
    <property type="project" value="UniProtKB-KW"/>
</dbReference>
<evidence type="ECO:0000256" key="9">
    <source>
        <dbReference type="ARBA" id="ARBA00023170"/>
    </source>
</evidence>
<comment type="similarity">
    <text evidence="2">Belongs to the G-protein coupled receptor 3 family.</text>
</comment>
<evidence type="ECO:0000256" key="5">
    <source>
        <dbReference type="ARBA" id="ARBA00022729"/>
    </source>
</evidence>
<reference evidence="15" key="4">
    <citation type="submission" date="2025-08" db="UniProtKB">
        <authorList>
            <consortium name="Ensembl"/>
        </authorList>
    </citation>
    <scope>IDENTIFICATION</scope>
</reference>
<dbReference type="InterPro" id="IPR000068">
    <property type="entry name" value="GPCR_3_Ca_sens_rcpt-rel"/>
</dbReference>
<evidence type="ECO:0000259" key="14">
    <source>
        <dbReference type="PROSITE" id="PS50259"/>
    </source>
</evidence>
<reference evidence="16" key="3">
    <citation type="journal article" date="2014" name="Nature">
        <title>Elephant shark genome provides unique insights into gnathostome evolution.</title>
        <authorList>
            <consortium name="International Elephant Shark Genome Sequencing Consortium"/>
            <person name="Venkatesh B."/>
            <person name="Lee A.P."/>
            <person name="Ravi V."/>
            <person name="Maurya A.K."/>
            <person name="Lian M.M."/>
            <person name="Swann J.B."/>
            <person name="Ohta Y."/>
            <person name="Flajnik M.F."/>
            <person name="Sutoh Y."/>
            <person name="Kasahara M."/>
            <person name="Hoon S."/>
            <person name="Gangu V."/>
            <person name="Roy S.W."/>
            <person name="Irimia M."/>
            <person name="Korzh V."/>
            <person name="Kondrychyn I."/>
            <person name="Lim Z.W."/>
            <person name="Tay B.H."/>
            <person name="Tohari S."/>
            <person name="Kong K.W."/>
            <person name="Ho S."/>
            <person name="Lorente-Galdos B."/>
            <person name="Quilez J."/>
            <person name="Marques-Bonet T."/>
            <person name="Raney B.J."/>
            <person name="Ingham P.W."/>
            <person name="Tay A."/>
            <person name="Hillier L.W."/>
            <person name="Minx P."/>
            <person name="Boehm T."/>
            <person name="Wilson R.K."/>
            <person name="Brenner S."/>
            <person name="Warren W.C."/>
        </authorList>
    </citation>
    <scope>NUCLEOTIDE SEQUENCE [LARGE SCALE GENOMIC DNA]</scope>
</reference>
<dbReference type="AlphaFoldDB" id="A0A4W3I525"/>
<dbReference type="Ensembl" id="ENSCMIT00000016483.1">
    <property type="protein sequence ID" value="ENSCMIP00000016154.1"/>
    <property type="gene ID" value="ENSCMIG00000007820.1"/>
</dbReference>
<feature type="domain" description="G-protein coupled receptors family 3 profile" evidence="14">
    <location>
        <begin position="470"/>
        <end position="734"/>
    </location>
</feature>
<keyword evidence="5 13" id="KW-0732">Signal</keyword>
<dbReference type="FunFam" id="2.10.50.30:FF:000002">
    <property type="entry name" value="Vomeronasal 2 receptor, h1"/>
    <property type="match status" value="1"/>
</dbReference>